<organism evidence="5 6">
    <name type="scientific">Streptococcus mitis</name>
    <dbReference type="NCBI Taxonomy" id="28037"/>
    <lineage>
        <taxon>Bacteria</taxon>
        <taxon>Bacillati</taxon>
        <taxon>Bacillota</taxon>
        <taxon>Bacilli</taxon>
        <taxon>Lactobacillales</taxon>
        <taxon>Streptococcaceae</taxon>
        <taxon>Streptococcus</taxon>
        <taxon>Streptococcus mitis group</taxon>
    </lineage>
</organism>
<gene>
    <name evidence="5" type="ORF">SK1126_1159</name>
</gene>
<evidence type="ECO:0000313" key="6">
    <source>
        <dbReference type="Proteomes" id="UP000028093"/>
    </source>
</evidence>
<reference evidence="5 6" key="1">
    <citation type="submission" date="2014-05" db="EMBL/GenBank/DDBJ databases">
        <authorList>
            <person name="Daugherty S.C."/>
            <person name="Tallon L.J."/>
            <person name="Sadzewicz L."/>
            <person name="Kilian M."/>
            <person name="Tettelin H."/>
        </authorList>
    </citation>
    <scope>NUCLEOTIDE SEQUENCE [LARGE SCALE GENOMIC DNA]</scope>
    <source>
        <strain evidence="5 6">SK1126</strain>
    </source>
</reference>
<evidence type="ECO:0000259" key="4">
    <source>
        <dbReference type="Pfam" id="PF00248"/>
    </source>
</evidence>
<dbReference type="Pfam" id="PF00248">
    <property type="entry name" value="Aldo_ket_red"/>
    <property type="match status" value="1"/>
</dbReference>
<dbReference type="GO" id="GO:0016491">
    <property type="term" value="F:oxidoreductase activity"/>
    <property type="evidence" value="ECO:0007669"/>
    <property type="project" value="UniProtKB-KW"/>
</dbReference>
<proteinExistence type="inferred from homology"/>
<comment type="similarity">
    <text evidence="3">Belongs to the aldo/keto reductase family. Aldo/keto reductase 2 subfamily.</text>
</comment>
<dbReference type="PATRIC" id="fig|28037.99.peg.1086"/>
<dbReference type="EMBL" id="JPFT01000005">
    <property type="protein sequence ID" value="KEQ33254.1"/>
    <property type="molecule type" value="Genomic_DNA"/>
</dbReference>
<evidence type="ECO:0000256" key="1">
    <source>
        <dbReference type="ARBA" id="ARBA00022857"/>
    </source>
</evidence>
<name>A0A081PRD1_STRMT</name>
<comment type="caution">
    <text evidence="5">The sequence shown here is derived from an EMBL/GenBank/DDBJ whole genome shotgun (WGS) entry which is preliminary data.</text>
</comment>
<keyword evidence="2" id="KW-0560">Oxidoreductase</keyword>
<evidence type="ECO:0000256" key="2">
    <source>
        <dbReference type="ARBA" id="ARBA00023002"/>
    </source>
</evidence>
<dbReference type="SUPFAM" id="SSF51430">
    <property type="entry name" value="NAD(P)-linked oxidoreductase"/>
    <property type="match status" value="1"/>
</dbReference>
<dbReference type="InterPro" id="IPR023210">
    <property type="entry name" value="NADP_OxRdtase_dom"/>
</dbReference>
<dbReference type="Gene3D" id="3.20.20.100">
    <property type="entry name" value="NADP-dependent oxidoreductase domain"/>
    <property type="match status" value="1"/>
</dbReference>
<dbReference type="AlphaFoldDB" id="A0A081PRD1"/>
<dbReference type="CDD" id="cd19092">
    <property type="entry name" value="AKR_BsYcsN_EcYdhF-like"/>
    <property type="match status" value="1"/>
</dbReference>
<dbReference type="InterPro" id="IPR050523">
    <property type="entry name" value="AKR_Detox_Biosynth"/>
</dbReference>
<keyword evidence="1" id="KW-0521">NADP</keyword>
<dbReference type="PRINTS" id="PR00069">
    <property type="entry name" value="ALDKETRDTASE"/>
</dbReference>
<dbReference type="PANTHER" id="PTHR43364">
    <property type="entry name" value="NADH-SPECIFIC METHYLGLYOXAL REDUCTASE-RELATED"/>
    <property type="match status" value="1"/>
</dbReference>
<dbReference type="FunFam" id="3.20.20.100:FF:000008">
    <property type="entry name" value="Aldo/keto reductase family oxidoreductase"/>
    <property type="match status" value="1"/>
</dbReference>
<dbReference type="PANTHER" id="PTHR43364:SF1">
    <property type="entry name" value="OXIDOREDUCTASE YDHF"/>
    <property type="match status" value="1"/>
</dbReference>
<dbReference type="InterPro" id="IPR036812">
    <property type="entry name" value="NAD(P)_OxRdtase_dom_sf"/>
</dbReference>
<dbReference type="RefSeq" id="WP_033681890.1">
    <property type="nucleotide sequence ID" value="NZ_JPFT01000005.1"/>
</dbReference>
<dbReference type="Proteomes" id="UP000028093">
    <property type="component" value="Unassembled WGS sequence"/>
</dbReference>
<feature type="domain" description="NADP-dependent oxidoreductase" evidence="4">
    <location>
        <begin position="15"/>
        <end position="299"/>
    </location>
</feature>
<protein>
    <submittedName>
        <fullName evidence="5">Aldo/keto reductase family protein</fullName>
    </submittedName>
</protein>
<dbReference type="InterPro" id="IPR020471">
    <property type="entry name" value="AKR"/>
</dbReference>
<dbReference type="GO" id="GO:0005829">
    <property type="term" value="C:cytosol"/>
    <property type="evidence" value="ECO:0007669"/>
    <property type="project" value="TreeGrafter"/>
</dbReference>
<evidence type="ECO:0000256" key="3">
    <source>
        <dbReference type="ARBA" id="ARBA00038157"/>
    </source>
</evidence>
<accession>A0A081PRD1</accession>
<evidence type="ECO:0000313" key="5">
    <source>
        <dbReference type="EMBL" id="KEQ33254.1"/>
    </source>
</evidence>
<sequence length="308" mass="35038">MRYITLGQDDKELSEIVLGMMRIEDKSVKEVEELVETALSVGINAFDLADIYGLGRCEELLGLVLKNRPDLREKMWIQSKCGIRIEEFTYFDFSKDYIVKSVDGILQRLKIDHLDSLLLHRPDALMESDQVAEAFDLLYKQGKVRDFGVSNQNSMMMELLKKDVNQPLAVNQLQLSAAFTPGFESGFHVNMEDSQAAIRDGSIFEYCKLHDVVIQAWSVLQFGYFKGNFVGNEKFQVLNQVLDRLAIKYGVTTSTIAVSWILRYPAKMQAVVGTTNPKHLREVSQAGNFSLTRKEWYEIYLAAGNNLP</sequence>